<evidence type="ECO:0000313" key="3">
    <source>
        <dbReference type="Proteomes" id="UP001058974"/>
    </source>
</evidence>
<evidence type="ECO:0000313" key="2">
    <source>
        <dbReference type="EMBL" id="KAI5440594.1"/>
    </source>
</evidence>
<protein>
    <submittedName>
        <fullName evidence="2">Uncharacterized protein</fullName>
    </submittedName>
</protein>
<dbReference type="Proteomes" id="UP001058974">
    <property type="component" value="Chromosome 1"/>
</dbReference>
<name>A0A9D4YK55_PEA</name>
<comment type="caution">
    <text evidence="2">The sequence shown here is derived from an EMBL/GenBank/DDBJ whole genome shotgun (WGS) entry which is preliminary data.</text>
</comment>
<gene>
    <name evidence="2" type="ORF">KIW84_010176</name>
</gene>
<dbReference type="EMBL" id="JAMSHJ010000001">
    <property type="protein sequence ID" value="KAI5440594.1"/>
    <property type="molecule type" value="Genomic_DNA"/>
</dbReference>
<keyword evidence="3" id="KW-1185">Reference proteome</keyword>
<feature type="region of interest" description="Disordered" evidence="1">
    <location>
        <begin position="1"/>
        <end position="22"/>
    </location>
</feature>
<dbReference type="AlphaFoldDB" id="A0A9D4YK55"/>
<evidence type="ECO:0000256" key="1">
    <source>
        <dbReference type="SAM" id="MobiDB-lite"/>
    </source>
</evidence>
<dbReference type="Gramene" id="Psat01G0017600-T1">
    <property type="protein sequence ID" value="KAI5440594.1"/>
    <property type="gene ID" value="KIW84_010176"/>
</dbReference>
<organism evidence="2 3">
    <name type="scientific">Pisum sativum</name>
    <name type="common">Garden pea</name>
    <name type="synonym">Lathyrus oleraceus</name>
    <dbReference type="NCBI Taxonomy" id="3888"/>
    <lineage>
        <taxon>Eukaryota</taxon>
        <taxon>Viridiplantae</taxon>
        <taxon>Streptophyta</taxon>
        <taxon>Embryophyta</taxon>
        <taxon>Tracheophyta</taxon>
        <taxon>Spermatophyta</taxon>
        <taxon>Magnoliopsida</taxon>
        <taxon>eudicotyledons</taxon>
        <taxon>Gunneridae</taxon>
        <taxon>Pentapetalae</taxon>
        <taxon>rosids</taxon>
        <taxon>fabids</taxon>
        <taxon>Fabales</taxon>
        <taxon>Fabaceae</taxon>
        <taxon>Papilionoideae</taxon>
        <taxon>50 kb inversion clade</taxon>
        <taxon>NPAAA clade</taxon>
        <taxon>Hologalegina</taxon>
        <taxon>IRL clade</taxon>
        <taxon>Fabeae</taxon>
        <taxon>Lathyrus</taxon>
    </lineage>
</organism>
<sequence length="233" mass="27467">MDTKMDDTHHEDNEAWLRDKEKHEDPQGDILYEQLFTSIEISNGPNLKKWKKDLEFSLGIVDLDTILRETKPIIIDQSTLEEKEKLAKWERSDRLILRAIKMTIYEYSISGLPEKENSKEYLTTIREREFTIIMVHVQTKLKTHNNDLNENFIMSHALNGLLPEFTQIKMTYNTFVDKWIANNLITKCLAEEEKLKHERSNLALLSVLAKPRYGKNSWKNKKNTHNAPHRHPV</sequence>
<proteinExistence type="predicted"/>
<reference evidence="2 3" key="1">
    <citation type="journal article" date="2022" name="Nat. Genet.">
        <title>Improved pea reference genome and pan-genome highlight genomic features and evolutionary characteristics.</title>
        <authorList>
            <person name="Yang T."/>
            <person name="Liu R."/>
            <person name="Luo Y."/>
            <person name="Hu S."/>
            <person name="Wang D."/>
            <person name="Wang C."/>
            <person name="Pandey M.K."/>
            <person name="Ge S."/>
            <person name="Xu Q."/>
            <person name="Li N."/>
            <person name="Li G."/>
            <person name="Huang Y."/>
            <person name="Saxena R.K."/>
            <person name="Ji Y."/>
            <person name="Li M."/>
            <person name="Yan X."/>
            <person name="He Y."/>
            <person name="Liu Y."/>
            <person name="Wang X."/>
            <person name="Xiang C."/>
            <person name="Varshney R.K."/>
            <person name="Ding H."/>
            <person name="Gao S."/>
            <person name="Zong X."/>
        </authorList>
    </citation>
    <scope>NUCLEOTIDE SEQUENCE [LARGE SCALE GENOMIC DNA]</scope>
    <source>
        <strain evidence="2 3">cv. Zhongwan 6</strain>
    </source>
</reference>
<accession>A0A9D4YK55</accession>